<dbReference type="Pfam" id="PF00995">
    <property type="entry name" value="Sec1"/>
    <property type="match status" value="1"/>
</dbReference>
<name>A0A7S1FAB0_NOCSC</name>
<evidence type="ECO:0000313" key="2">
    <source>
        <dbReference type="EMBL" id="CAD8853244.1"/>
    </source>
</evidence>
<dbReference type="InterPro" id="IPR036045">
    <property type="entry name" value="Sec1-like_sf"/>
</dbReference>
<accession>A0A7S1FAB0</accession>
<reference evidence="2" key="1">
    <citation type="submission" date="2021-01" db="EMBL/GenBank/DDBJ databases">
        <authorList>
            <person name="Corre E."/>
            <person name="Pelletier E."/>
            <person name="Niang G."/>
            <person name="Scheremetjew M."/>
            <person name="Finn R."/>
            <person name="Kale V."/>
            <person name="Holt S."/>
            <person name="Cochrane G."/>
            <person name="Meng A."/>
            <person name="Brown T."/>
            <person name="Cohen L."/>
        </authorList>
    </citation>
    <scope>NUCLEOTIDE SEQUENCE</scope>
</reference>
<dbReference type="Gene3D" id="3.40.50.1910">
    <property type="match status" value="1"/>
</dbReference>
<dbReference type="InterPro" id="IPR001619">
    <property type="entry name" value="Sec1-like"/>
</dbReference>
<dbReference type="EMBL" id="HBFQ01038927">
    <property type="protein sequence ID" value="CAD8853244.1"/>
    <property type="molecule type" value="Transcribed_RNA"/>
</dbReference>
<dbReference type="Gene3D" id="3.90.830.10">
    <property type="entry name" value="Syntaxin Binding Protein 1, Chain A, domain 2"/>
    <property type="match status" value="1"/>
</dbReference>
<gene>
    <name evidence="2" type="ORF">NSCI0253_LOCUS27594</name>
</gene>
<sequence length="625" mass="69658">MALRRSCRDVLIEVIKRPGGFAEDLEVGVGMLAPPSRLQLVVDAFVLGIVNSICLMADLHAEGVTSIELLTRPREPLPDLDGMYMLVPDRENMDLLLQDFAKHPQHRKVHIVCVGRLEASLISLLAESVALASRVKTLVEIPFTFYHLQDRGFHFGMEEALQTMFPTPAPSVVDEIASKLADVCACLNAYDPSICHANTLFCTNIAKQLQMVLSAQKGSADSKEVHTTVFIVDRSVDMAATLVHEYTYEAALYDLLDGDVFDANTGVVNRGEKKDLLGESDSAWAQIRDLHIMSVREWLDHAVQDILHKTKKRDASSVKTSELLKMVQQTPEHKDMAEKLALHQFLLEKVFQRVEADKLIGVGGLGGLEQDIACGVDRDGKDIKAIHCQEALIKFVSNNPDLPSESRLRLVMLYFACMANISESIRQKLTEVLRLSSEDYRILMSLLQTQLMEVPDSQRHKLDKGCVHRGTKEQNARFKQNSRTKTFELSRFEPRIKELVVQLCSGKLSHDEFPLLKGSAAGAPFSVAQSACPAMPDDWSFTPFIQADTVAVSQRVIVFVLGGITHSEIRVVEELRAEYPQIELSLGGTAVITPRRIMDMFNPHTQADLAHSSGSRVRRRSQPTL</sequence>
<dbReference type="GO" id="GO:0016192">
    <property type="term" value="P:vesicle-mediated transport"/>
    <property type="evidence" value="ECO:0007669"/>
    <property type="project" value="InterPro"/>
</dbReference>
<dbReference type="Gene3D" id="1.25.40.60">
    <property type="match status" value="1"/>
</dbReference>
<evidence type="ECO:0000256" key="1">
    <source>
        <dbReference type="ARBA" id="ARBA00009884"/>
    </source>
</evidence>
<proteinExistence type="inferred from homology"/>
<dbReference type="InterPro" id="IPR043127">
    <property type="entry name" value="Sec-1-like_dom3a"/>
</dbReference>
<protein>
    <submittedName>
        <fullName evidence="2">Uncharacterized protein</fullName>
    </submittedName>
</protein>
<dbReference type="AlphaFoldDB" id="A0A7S1FAB0"/>
<dbReference type="SUPFAM" id="SSF56815">
    <property type="entry name" value="Sec1/munc18-like (SM) proteins"/>
    <property type="match status" value="1"/>
</dbReference>
<dbReference type="InterPro" id="IPR027482">
    <property type="entry name" value="Sec1-like_dom2"/>
</dbReference>
<dbReference type="InterPro" id="IPR043154">
    <property type="entry name" value="Sec-1-like_dom1"/>
</dbReference>
<comment type="similarity">
    <text evidence="1">Belongs to the STXBP/unc-18/SEC1 family.</text>
</comment>
<dbReference type="PIRSF" id="PIRSF005715">
    <property type="entry name" value="VPS45_Sec1"/>
    <property type="match status" value="1"/>
</dbReference>
<dbReference type="Gene3D" id="3.40.50.2060">
    <property type="match status" value="1"/>
</dbReference>
<organism evidence="2">
    <name type="scientific">Noctiluca scintillans</name>
    <name type="common">Sea sparkle</name>
    <name type="synonym">Red tide dinoflagellate</name>
    <dbReference type="NCBI Taxonomy" id="2966"/>
    <lineage>
        <taxon>Eukaryota</taxon>
        <taxon>Sar</taxon>
        <taxon>Alveolata</taxon>
        <taxon>Dinophyceae</taxon>
        <taxon>Noctilucales</taxon>
        <taxon>Noctilucaceae</taxon>
        <taxon>Noctiluca</taxon>
    </lineage>
</organism>
<dbReference type="PANTHER" id="PTHR11679">
    <property type="entry name" value="VESICLE PROTEIN SORTING-ASSOCIATED"/>
    <property type="match status" value="1"/>
</dbReference>